<dbReference type="EMBL" id="CAWUHC010000009">
    <property type="protein sequence ID" value="CAK7212932.1"/>
    <property type="molecule type" value="Genomic_DNA"/>
</dbReference>
<evidence type="ECO:0000256" key="3">
    <source>
        <dbReference type="ARBA" id="ARBA00023002"/>
    </source>
</evidence>
<organism evidence="5 6">
    <name type="scientific">Sporothrix bragantina</name>
    <dbReference type="NCBI Taxonomy" id="671064"/>
    <lineage>
        <taxon>Eukaryota</taxon>
        <taxon>Fungi</taxon>
        <taxon>Dikarya</taxon>
        <taxon>Ascomycota</taxon>
        <taxon>Pezizomycotina</taxon>
        <taxon>Sordariomycetes</taxon>
        <taxon>Sordariomycetidae</taxon>
        <taxon>Ophiostomatales</taxon>
        <taxon>Ophiostomataceae</taxon>
        <taxon>Sporothrix</taxon>
    </lineage>
</organism>
<evidence type="ECO:0000313" key="6">
    <source>
        <dbReference type="Proteomes" id="UP001642406"/>
    </source>
</evidence>
<keyword evidence="6" id="KW-1185">Reference proteome</keyword>
<protein>
    <recommendedName>
        <fullName evidence="4">Alcohol dehydrogenase-like N-terminal domain-containing protein</fullName>
    </recommendedName>
</protein>
<dbReference type="InterPro" id="IPR011032">
    <property type="entry name" value="GroES-like_sf"/>
</dbReference>
<feature type="domain" description="Alcohol dehydrogenase-like N-terminal" evidence="4">
    <location>
        <begin position="34"/>
        <end position="114"/>
    </location>
</feature>
<reference evidence="5 6" key="1">
    <citation type="submission" date="2024-01" db="EMBL/GenBank/DDBJ databases">
        <authorList>
            <person name="Allen C."/>
            <person name="Tagirdzhanova G."/>
        </authorList>
    </citation>
    <scope>NUCLEOTIDE SEQUENCE [LARGE SCALE GENOMIC DNA]</scope>
</reference>
<gene>
    <name evidence="5" type="ORF">SBRCBS47491_001631</name>
</gene>
<dbReference type="SUPFAM" id="SSF50129">
    <property type="entry name" value="GroES-like"/>
    <property type="match status" value="1"/>
</dbReference>
<accession>A0ABP0B053</accession>
<evidence type="ECO:0000256" key="1">
    <source>
        <dbReference type="ARBA" id="ARBA00022723"/>
    </source>
</evidence>
<dbReference type="Gene3D" id="3.40.50.720">
    <property type="entry name" value="NAD(P)-binding Rossmann-like Domain"/>
    <property type="match status" value="1"/>
</dbReference>
<proteinExistence type="predicted"/>
<dbReference type="Proteomes" id="UP001642406">
    <property type="component" value="Unassembled WGS sequence"/>
</dbReference>
<evidence type="ECO:0000313" key="5">
    <source>
        <dbReference type="EMBL" id="CAK7212932.1"/>
    </source>
</evidence>
<dbReference type="Gene3D" id="3.90.180.10">
    <property type="entry name" value="Medium-chain alcohol dehydrogenases, catalytic domain"/>
    <property type="match status" value="1"/>
</dbReference>
<evidence type="ECO:0000259" key="4">
    <source>
        <dbReference type="Pfam" id="PF08240"/>
    </source>
</evidence>
<comment type="caution">
    <text evidence="5">The sequence shown here is derived from an EMBL/GenBank/DDBJ whole genome shotgun (WGS) entry which is preliminary data.</text>
</comment>
<dbReference type="InterPro" id="IPR013154">
    <property type="entry name" value="ADH-like_N"/>
</dbReference>
<evidence type="ECO:0000256" key="2">
    <source>
        <dbReference type="ARBA" id="ARBA00022833"/>
    </source>
</evidence>
<dbReference type="Pfam" id="PF08240">
    <property type="entry name" value="ADH_N"/>
    <property type="match status" value="1"/>
</dbReference>
<keyword evidence="1" id="KW-0479">Metal-binding</keyword>
<name>A0ABP0B053_9PEZI</name>
<dbReference type="PANTHER" id="PTHR42683">
    <property type="entry name" value="ALDEHYDE REDUCTASE"/>
    <property type="match status" value="1"/>
</dbReference>
<keyword evidence="2" id="KW-0862">Zinc</keyword>
<keyword evidence="3" id="KW-0560">Oxidoreductase</keyword>
<dbReference type="InterPro" id="IPR047109">
    <property type="entry name" value="CAD-like"/>
</dbReference>
<sequence>MAYKHTDAKGDGGPGSPVFDAVRQAQESHSGNGYGHDIVGVVRRVESDVREFKAGYIGVGPTVWSCGDFSSCKKDKERYCPDLVDTYNFEYKDGSRSWSGYSDFVRDNEQFVFSVSHSLPPAMVAPFFCAGLAVFSSLKEAGVGPGTRVGVIGIGGLGHYAVIFAHAMDATVTAILHSARKKQDA</sequence>